<accession>A0A450TNI3</accession>
<protein>
    <submittedName>
        <fullName evidence="1">Uncharacterized protein</fullName>
    </submittedName>
</protein>
<reference evidence="1" key="1">
    <citation type="submission" date="2019-02" db="EMBL/GenBank/DDBJ databases">
        <authorList>
            <person name="Gruber-Vodicka R. H."/>
            <person name="Seah K. B. B."/>
        </authorList>
    </citation>
    <scope>NUCLEOTIDE SEQUENCE</scope>
    <source>
        <strain evidence="1">BECK_BZ131</strain>
    </source>
</reference>
<evidence type="ECO:0000313" key="1">
    <source>
        <dbReference type="EMBL" id="VFJ69334.1"/>
    </source>
</evidence>
<name>A0A450TNI3_9GAMM</name>
<sequence>MSMRHLIILLLMLRIGRGILLHGRLQVTVDLKVHGKVLHLRLRLLQAGLLILFESSV</sequence>
<proteinExistence type="predicted"/>
<gene>
    <name evidence="1" type="ORF">BECKFW1821C_GA0114237_101848</name>
</gene>
<organism evidence="1">
    <name type="scientific">Candidatus Kentrum sp. FW</name>
    <dbReference type="NCBI Taxonomy" id="2126338"/>
    <lineage>
        <taxon>Bacteria</taxon>
        <taxon>Pseudomonadati</taxon>
        <taxon>Pseudomonadota</taxon>
        <taxon>Gammaproteobacteria</taxon>
        <taxon>Candidatus Kentrum</taxon>
    </lineage>
</organism>
<dbReference type="EMBL" id="CAADFE010000018">
    <property type="protein sequence ID" value="VFJ69334.1"/>
    <property type="molecule type" value="Genomic_DNA"/>
</dbReference>
<dbReference type="AlphaFoldDB" id="A0A450TNI3"/>